<reference evidence="3" key="1">
    <citation type="journal article" date="2019" name="Int. J. Syst. Evol. Microbiol.">
        <title>The Global Catalogue of Microorganisms (GCM) 10K type strain sequencing project: providing services to taxonomists for standard genome sequencing and annotation.</title>
        <authorList>
            <consortium name="The Broad Institute Genomics Platform"/>
            <consortium name="The Broad Institute Genome Sequencing Center for Infectious Disease"/>
            <person name="Wu L."/>
            <person name="Ma J."/>
        </authorList>
    </citation>
    <scope>NUCLEOTIDE SEQUENCE [LARGE SCALE GENOMIC DNA]</scope>
    <source>
        <strain evidence="3">CGMCC 1.15790</strain>
    </source>
</reference>
<feature type="non-terminal residue" evidence="2">
    <location>
        <position position="106"/>
    </location>
</feature>
<evidence type="ECO:0000313" key="2">
    <source>
        <dbReference type="EMBL" id="MFC5627462.1"/>
    </source>
</evidence>
<dbReference type="Proteomes" id="UP001596143">
    <property type="component" value="Unassembled WGS sequence"/>
</dbReference>
<dbReference type="EMBL" id="JBHSPF010000005">
    <property type="protein sequence ID" value="MFC5627462.1"/>
    <property type="molecule type" value="Genomic_DNA"/>
</dbReference>
<dbReference type="InterPro" id="IPR008490">
    <property type="entry name" value="Transposase_InsH_N"/>
</dbReference>
<feature type="domain" description="Transposase InsH N-terminal" evidence="1">
    <location>
        <begin position="51"/>
        <end position="105"/>
    </location>
</feature>
<evidence type="ECO:0000313" key="3">
    <source>
        <dbReference type="Proteomes" id="UP001596143"/>
    </source>
</evidence>
<evidence type="ECO:0000259" key="1">
    <source>
        <dbReference type="Pfam" id="PF05598"/>
    </source>
</evidence>
<gene>
    <name evidence="2" type="ORF">ACFPTR_00940</name>
</gene>
<dbReference type="Pfam" id="PF05598">
    <property type="entry name" value="DUF772"/>
    <property type="match status" value="1"/>
</dbReference>
<accession>A0ABW0U202</accession>
<protein>
    <recommendedName>
        <fullName evidence="1">Transposase InsH N-terminal domain-containing protein</fullName>
    </recommendedName>
</protein>
<keyword evidence="3" id="KW-1185">Reference proteome</keyword>
<organism evidence="2 3">
    <name type="scientific">Aliibacillus thermotolerans</name>
    <dbReference type="NCBI Taxonomy" id="1834418"/>
    <lineage>
        <taxon>Bacteria</taxon>
        <taxon>Bacillati</taxon>
        <taxon>Bacillota</taxon>
        <taxon>Bacilli</taxon>
        <taxon>Bacillales</taxon>
        <taxon>Bacillaceae</taxon>
        <taxon>Aliibacillus</taxon>
    </lineage>
</organism>
<proteinExistence type="predicted"/>
<dbReference type="PANTHER" id="PTHR33408">
    <property type="entry name" value="TRANSPOSASE"/>
    <property type="match status" value="1"/>
</dbReference>
<comment type="caution">
    <text evidence="2">The sequence shown here is derived from an EMBL/GenBank/DDBJ whole genome shotgun (WGS) entry which is preliminary data.</text>
</comment>
<sequence length="106" mass="12389">MSNQKTTHSNDTTQMTLFPLEEVEDVKKSNPRNLAPTFKDYDNRQIQWIYDIESLIPEYHVARVIDEMVEAIPDEQLFSYYVGGGRAAYHPKMMLKIILFGYSQKV</sequence>
<name>A0ABW0U202_9BACI</name>